<dbReference type="AlphaFoldDB" id="A0A5C7Y9S5"/>
<sequence length="150" mass="15929">MAADAWRFWAIKPGNTLVSPVTCTTPTKDGIHTARCEHHPAPPAEGCDCGIGYWSTKQDMQLAIEKLPLMHNSLAVTVGVAGGPILPDEFPPRWAVRAVGGFKTPVAVLPPAQRCGTYRVAAILTPTPGPFPYNVPVIHGTDLDLLAGVL</sequence>
<protein>
    <submittedName>
        <fullName evidence="1">Uncharacterized protein</fullName>
    </submittedName>
</protein>
<evidence type="ECO:0000313" key="1">
    <source>
        <dbReference type="EMBL" id="TXI58281.1"/>
    </source>
</evidence>
<organism evidence="1 2">
    <name type="scientific">Mycolicibacter arupensis</name>
    <dbReference type="NCBI Taxonomy" id="342002"/>
    <lineage>
        <taxon>Bacteria</taxon>
        <taxon>Bacillati</taxon>
        <taxon>Actinomycetota</taxon>
        <taxon>Actinomycetes</taxon>
        <taxon>Mycobacteriales</taxon>
        <taxon>Mycobacteriaceae</taxon>
        <taxon>Mycolicibacter</taxon>
    </lineage>
</organism>
<comment type="caution">
    <text evidence="1">The sequence shown here is derived from an EMBL/GenBank/DDBJ whole genome shotgun (WGS) entry which is preliminary data.</text>
</comment>
<dbReference type="Proteomes" id="UP000321797">
    <property type="component" value="Unassembled WGS sequence"/>
</dbReference>
<name>A0A5C7Y9S5_9MYCO</name>
<accession>A0A5C7Y9S5</accession>
<proteinExistence type="predicted"/>
<reference evidence="1 2" key="1">
    <citation type="submission" date="2018-09" db="EMBL/GenBank/DDBJ databases">
        <title>Metagenome Assembled Genomes from an Advanced Water Purification Facility.</title>
        <authorList>
            <person name="Stamps B.W."/>
            <person name="Spear J.R."/>
        </authorList>
    </citation>
    <scope>NUCLEOTIDE SEQUENCE [LARGE SCALE GENOMIC DNA]</scope>
    <source>
        <strain evidence="1">Bin_29_2</strain>
    </source>
</reference>
<dbReference type="RefSeq" id="WP_276759444.1">
    <property type="nucleotide sequence ID" value="NZ_SSGD01000027.1"/>
</dbReference>
<evidence type="ECO:0000313" key="2">
    <source>
        <dbReference type="Proteomes" id="UP000321797"/>
    </source>
</evidence>
<gene>
    <name evidence="1" type="ORF">E6Q54_05975</name>
</gene>
<dbReference type="EMBL" id="SSGD01000027">
    <property type="protein sequence ID" value="TXI58281.1"/>
    <property type="molecule type" value="Genomic_DNA"/>
</dbReference>